<evidence type="ECO:0000256" key="9">
    <source>
        <dbReference type="HAMAP-Rule" id="MF_01023"/>
    </source>
</evidence>
<evidence type="ECO:0000313" key="12">
    <source>
        <dbReference type="Proteomes" id="UP001169862"/>
    </source>
</evidence>
<evidence type="ECO:0000256" key="6">
    <source>
        <dbReference type="ARBA" id="ARBA00022679"/>
    </source>
</evidence>
<accession>A0AAW7XL49</accession>
<comment type="cofactor">
    <cofactor evidence="1 9">
        <name>pyridoxal 5'-phosphate</name>
        <dbReference type="ChEBI" id="CHEBI:597326"/>
    </cofactor>
</comment>
<dbReference type="Proteomes" id="UP001169862">
    <property type="component" value="Unassembled WGS sequence"/>
</dbReference>
<evidence type="ECO:0000256" key="3">
    <source>
        <dbReference type="ARBA" id="ARBA00007970"/>
    </source>
</evidence>
<dbReference type="InterPro" id="IPR005861">
    <property type="entry name" value="HisP_aminotrans"/>
</dbReference>
<dbReference type="Gene3D" id="3.40.640.10">
    <property type="entry name" value="Type I PLP-dependent aspartate aminotransferase-like (Major domain)"/>
    <property type="match status" value="1"/>
</dbReference>
<dbReference type="AlphaFoldDB" id="A0AAW7XL49"/>
<keyword evidence="5 9" id="KW-0032">Aminotransferase</keyword>
<dbReference type="NCBIfam" id="TIGR01141">
    <property type="entry name" value="hisC"/>
    <property type="match status" value="1"/>
</dbReference>
<evidence type="ECO:0000256" key="4">
    <source>
        <dbReference type="ARBA" id="ARBA00011738"/>
    </source>
</evidence>
<dbReference type="CDD" id="cd00609">
    <property type="entry name" value="AAT_like"/>
    <property type="match status" value="1"/>
</dbReference>
<dbReference type="PROSITE" id="PS00599">
    <property type="entry name" value="AA_TRANSFER_CLASS_2"/>
    <property type="match status" value="1"/>
</dbReference>
<dbReference type="InterPro" id="IPR004839">
    <property type="entry name" value="Aminotransferase_I/II_large"/>
</dbReference>
<evidence type="ECO:0000256" key="1">
    <source>
        <dbReference type="ARBA" id="ARBA00001933"/>
    </source>
</evidence>
<dbReference type="InterPro" id="IPR050106">
    <property type="entry name" value="HistidinolP_aminotransfase"/>
</dbReference>
<dbReference type="EMBL" id="JAUOPG010000006">
    <property type="protein sequence ID" value="MDO6454083.1"/>
    <property type="molecule type" value="Genomic_DNA"/>
</dbReference>
<keyword evidence="7 9" id="KW-0663">Pyridoxal phosphate</keyword>
<proteinExistence type="inferred from homology"/>
<dbReference type="GO" id="GO:0000105">
    <property type="term" value="P:L-histidine biosynthetic process"/>
    <property type="evidence" value="ECO:0007669"/>
    <property type="project" value="UniProtKB-UniRule"/>
</dbReference>
<dbReference type="PANTHER" id="PTHR43643">
    <property type="entry name" value="HISTIDINOL-PHOSPHATE AMINOTRANSFERASE 2"/>
    <property type="match status" value="1"/>
</dbReference>
<dbReference type="InterPro" id="IPR015424">
    <property type="entry name" value="PyrdxlP-dep_Trfase"/>
</dbReference>
<feature type="domain" description="Aminotransferase class I/classII large" evidence="10">
    <location>
        <begin position="25"/>
        <end position="345"/>
    </location>
</feature>
<reference evidence="11" key="1">
    <citation type="submission" date="2023-07" db="EMBL/GenBank/DDBJ databases">
        <title>Genome content predicts the carbon catabolic preferences of heterotrophic bacteria.</title>
        <authorList>
            <person name="Gralka M."/>
        </authorList>
    </citation>
    <scope>NUCLEOTIDE SEQUENCE</scope>
    <source>
        <strain evidence="11">I2M16</strain>
    </source>
</reference>
<protein>
    <recommendedName>
        <fullName evidence="9">Histidinol-phosphate aminotransferase</fullName>
        <ecNumber evidence="9">2.6.1.9</ecNumber>
    </recommendedName>
    <alternativeName>
        <fullName evidence="9">Imidazole acetol-phosphate transaminase</fullName>
    </alternativeName>
</protein>
<evidence type="ECO:0000259" key="10">
    <source>
        <dbReference type="Pfam" id="PF00155"/>
    </source>
</evidence>
<dbReference type="GO" id="GO:0004400">
    <property type="term" value="F:histidinol-phosphate transaminase activity"/>
    <property type="evidence" value="ECO:0007669"/>
    <property type="project" value="UniProtKB-UniRule"/>
</dbReference>
<dbReference type="RefSeq" id="WP_303550548.1">
    <property type="nucleotide sequence ID" value="NZ_JAUOPG010000006.1"/>
</dbReference>
<comment type="subunit">
    <text evidence="4 9">Homodimer.</text>
</comment>
<keyword evidence="9" id="KW-0368">Histidine biosynthesis</keyword>
<dbReference type="Pfam" id="PF00155">
    <property type="entry name" value="Aminotran_1_2"/>
    <property type="match status" value="1"/>
</dbReference>
<evidence type="ECO:0000256" key="5">
    <source>
        <dbReference type="ARBA" id="ARBA00022576"/>
    </source>
</evidence>
<comment type="caution">
    <text evidence="11">The sequence shown here is derived from an EMBL/GenBank/DDBJ whole genome shotgun (WGS) entry which is preliminary data.</text>
</comment>
<keyword evidence="6 9" id="KW-0808">Transferase</keyword>
<dbReference type="InterPro" id="IPR015422">
    <property type="entry name" value="PyrdxlP-dep_Trfase_small"/>
</dbReference>
<feature type="modified residue" description="N6-(pyridoxal phosphate)lysine" evidence="9">
    <location>
        <position position="210"/>
    </location>
</feature>
<organism evidence="11 12">
    <name type="scientific">Neptunomonas phycophila</name>
    <dbReference type="NCBI Taxonomy" id="1572645"/>
    <lineage>
        <taxon>Bacteria</taxon>
        <taxon>Pseudomonadati</taxon>
        <taxon>Pseudomonadota</taxon>
        <taxon>Gammaproteobacteria</taxon>
        <taxon>Oceanospirillales</taxon>
        <taxon>Oceanospirillaceae</taxon>
        <taxon>Neptunomonas</taxon>
    </lineage>
</organism>
<dbReference type="HAMAP" id="MF_01023">
    <property type="entry name" value="HisC_aminotrans_2"/>
    <property type="match status" value="1"/>
</dbReference>
<evidence type="ECO:0000313" key="11">
    <source>
        <dbReference type="EMBL" id="MDO6454083.1"/>
    </source>
</evidence>
<dbReference type="SUPFAM" id="SSF53383">
    <property type="entry name" value="PLP-dependent transferases"/>
    <property type="match status" value="1"/>
</dbReference>
<gene>
    <name evidence="9 11" type="primary">hisC</name>
    <name evidence="11" type="ORF">Q4490_10960</name>
</gene>
<dbReference type="InterPro" id="IPR001917">
    <property type="entry name" value="Aminotrans_II_pyridoxalP_BS"/>
</dbReference>
<sequence>MSKFWSDAIRDLTPYVPGEQPKVSNIIKLNTNENPFGPSPKVTHAIHSFESNKLRKYPDPDSTSLKNTLADYYNVSSNQVFVGNGSDEVLAHAFMAFFRQKEPLLMPTITYSFYDVYCNLYNINYEHIPLGDDFSIDLTKYQRPNGGIIFANPNAPTGKALTLDAIEGLLNTNTESVVIVDEAYVDFGAQSAVSLINKYPNVLVIQTFSKSRSLAGMRVGFALGNAELIEGLERVKNSFNSYPLDMLAQDTAIAAIQDEQYFQETTQQIISTREWTTAQLESIGFNVVPSKTNFVFATHRYLPGAELMGFLRTHNILVRHFSRPGIENHLRITIGTPDEMSALIDCLKKHPDISTLD</sequence>
<evidence type="ECO:0000256" key="8">
    <source>
        <dbReference type="ARBA" id="ARBA00047481"/>
    </source>
</evidence>
<comment type="similarity">
    <text evidence="3 9">Belongs to the class-II pyridoxal-phosphate-dependent aminotransferase family. Histidinol-phosphate aminotransferase subfamily.</text>
</comment>
<dbReference type="InterPro" id="IPR015421">
    <property type="entry name" value="PyrdxlP-dep_Trfase_major"/>
</dbReference>
<dbReference type="EC" id="2.6.1.9" evidence="9"/>
<name>A0AAW7XL49_9GAMM</name>
<comment type="catalytic activity">
    <reaction evidence="8 9">
        <text>L-histidinol phosphate + 2-oxoglutarate = 3-(imidazol-4-yl)-2-oxopropyl phosphate + L-glutamate</text>
        <dbReference type="Rhea" id="RHEA:23744"/>
        <dbReference type="ChEBI" id="CHEBI:16810"/>
        <dbReference type="ChEBI" id="CHEBI:29985"/>
        <dbReference type="ChEBI" id="CHEBI:57766"/>
        <dbReference type="ChEBI" id="CHEBI:57980"/>
        <dbReference type="EC" id="2.6.1.9"/>
    </reaction>
</comment>
<evidence type="ECO:0000256" key="7">
    <source>
        <dbReference type="ARBA" id="ARBA00022898"/>
    </source>
</evidence>
<dbReference type="Gene3D" id="3.90.1150.10">
    <property type="entry name" value="Aspartate Aminotransferase, domain 1"/>
    <property type="match status" value="1"/>
</dbReference>
<keyword evidence="9" id="KW-0028">Amino-acid biosynthesis</keyword>
<dbReference type="GO" id="GO:0030170">
    <property type="term" value="F:pyridoxal phosphate binding"/>
    <property type="evidence" value="ECO:0007669"/>
    <property type="project" value="InterPro"/>
</dbReference>
<comment type="pathway">
    <text evidence="2 9">Amino-acid biosynthesis; L-histidine biosynthesis; L-histidine from 5-phospho-alpha-D-ribose 1-diphosphate: step 7/9.</text>
</comment>
<evidence type="ECO:0000256" key="2">
    <source>
        <dbReference type="ARBA" id="ARBA00005011"/>
    </source>
</evidence>
<dbReference type="PANTHER" id="PTHR43643:SF3">
    <property type="entry name" value="HISTIDINOL-PHOSPHATE AMINOTRANSFERASE"/>
    <property type="match status" value="1"/>
</dbReference>